<protein>
    <submittedName>
        <fullName evidence="1">Uncharacterized protein</fullName>
    </submittedName>
</protein>
<keyword evidence="2" id="KW-1185">Reference proteome</keyword>
<proteinExistence type="predicted"/>
<gene>
    <name evidence="1" type="ORF">RHMOL_Rhmol03G0033800</name>
</gene>
<dbReference type="EMBL" id="CM046390">
    <property type="protein sequence ID" value="KAI8562393.1"/>
    <property type="molecule type" value="Genomic_DNA"/>
</dbReference>
<reference evidence="1" key="1">
    <citation type="submission" date="2022-02" db="EMBL/GenBank/DDBJ databases">
        <title>Plant Genome Project.</title>
        <authorList>
            <person name="Zhang R.-G."/>
        </authorList>
    </citation>
    <scope>NUCLEOTIDE SEQUENCE</scope>
    <source>
        <strain evidence="1">AT1</strain>
    </source>
</reference>
<evidence type="ECO:0000313" key="2">
    <source>
        <dbReference type="Proteomes" id="UP001062846"/>
    </source>
</evidence>
<evidence type="ECO:0000313" key="1">
    <source>
        <dbReference type="EMBL" id="KAI8562393.1"/>
    </source>
</evidence>
<organism evidence="1 2">
    <name type="scientific">Rhododendron molle</name>
    <name type="common">Chinese azalea</name>
    <name type="synonym">Azalea mollis</name>
    <dbReference type="NCBI Taxonomy" id="49168"/>
    <lineage>
        <taxon>Eukaryota</taxon>
        <taxon>Viridiplantae</taxon>
        <taxon>Streptophyta</taxon>
        <taxon>Embryophyta</taxon>
        <taxon>Tracheophyta</taxon>
        <taxon>Spermatophyta</taxon>
        <taxon>Magnoliopsida</taxon>
        <taxon>eudicotyledons</taxon>
        <taxon>Gunneridae</taxon>
        <taxon>Pentapetalae</taxon>
        <taxon>asterids</taxon>
        <taxon>Ericales</taxon>
        <taxon>Ericaceae</taxon>
        <taxon>Ericoideae</taxon>
        <taxon>Rhodoreae</taxon>
        <taxon>Rhododendron</taxon>
    </lineage>
</organism>
<comment type="caution">
    <text evidence="1">The sequence shown here is derived from an EMBL/GenBank/DDBJ whole genome shotgun (WGS) entry which is preliminary data.</text>
</comment>
<dbReference type="Proteomes" id="UP001062846">
    <property type="component" value="Chromosome 3"/>
</dbReference>
<sequence length="71" mass="8304">MEVALERKDADGWIIYRGEGAANIVLAYSRSSPTFVCSFMLHSFDHFVVPLRFIFYYTIIQLIDHFSKLQK</sequence>
<accession>A0ACC0PCA8</accession>
<name>A0ACC0PCA8_RHOML</name>